<reference evidence="2" key="1">
    <citation type="journal article" date="2020" name="BMC Genomics">
        <title>Correction to: Identification and distribution of gene clusters required for synthesis of sphingolipid metabolism inhibitors in diverse species of the filamentous fungus Fusarium.</title>
        <authorList>
            <person name="Kim H.S."/>
            <person name="Lohmar J.M."/>
            <person name="Busman M."/>
            <person name="Brown D.W."/>
            <person name="Naumann T.A."/>
            <person name="Divon H.H."/>
            <person name="Lysoe E."/>
            <person name="Uhlig S."/>
            <person name="Proctor R.H."/>
        </authorList>
    </citation>
    <scope>NUCLEOTIDE SEQUENCE</scope>
    <source>
        <strain evidence="2">NRRL 20472</strain>
    </source>
</reference>
<feature type="compositionally biased region" description="Basic and acidic residues" evidence="1">
    <location>
        <begin position="87"/>
        <end position="102"/>
    </location>
</feature>
<keyword evidence="3" id="KW-1185">Reference proteome</keyword>
<accession>A0A8H4U1J5</accession>
<dbReference type="EMBL" id="JABEXW010000206">
    <property type="protein sequence ID" value="KAF4968130.1"/>
    <property type="molecule type" value="Genomic_DNA"/>
</dbReference>
<gene>
    <name evidence="2" type="ORF">FSARC_4405</name>
</gene>
<dbReference type="AlphaFoldDB" id="A0A8H4U1J5"/>
<dbReference type="OrthoDB" id="10565848at2759"/>
<evidence type="ECO:0000313" key="3">
    <source>
        <dbReference type="Proteomes" id="UP000622797"/>
    </source>
</evidence>
<name>A0A8H4U1J5_9HYPO</name>
<proteinExistence type="predicted"/>
<evidence type="ECO:0000256" key="1">
    <source>
        <dbReference type="SAM" id="MobiDB-lite"/>
    </source>
</evidence>
<comment type="caution">
    <text evidence="2">The sequence shown here is derived from an EMBL/GenBank/DDBJ whole genome shotgun (WGS) entry which is preliminary data.</text>
</comment>
<sequence length="152" mass="16893">MASYVWRPEALAKTGFSSWDELEATVKQDHARRMEEWRKLEPKPLPKPYCMEPSHETRQSELLDGQTKSSYESDEDEDAKKNAKVSTSKDEKCTQSEEKAPVSDKGATDAPGKEQQAQKPSTVHESTGKPTVSDGNHKDGLDTEAELGGNKN</sequence>
<feature type="compositionally biased region" description="Polar residues" evidence="1">
    <location>
        <begin position="115"/>
        <end position="134"/>
    </location>
</feature>
<reference evidence="2" key="2">
    <citation type="submission" date="2020-05" db="EMBL/GenBank/DDBJ databases">
        <authorList>
            <person name="Kim H.-S."/>
            <person name="Proctor R.H."/>
            <person name="Brown D.W."/>
        </authorList>
    </citation>
    <scope>NUCLEOTIDE SEQUENCE</scope>
    <source>
        <strain evidence="2">NRRL 20472</strain>
    </source>
</reference>
<protein>
    <submittedName>
        <fullName evidence="2">Uncharacterized protein</fullName>
    </submittedName>
</protein>
<evidence type="ECO:0000313" key="2">
    <source>
        <dbReference type="EMBL" id="KAF4968130.1"/>
    </source>
</evidence>
<organism evidence="2 3">
    <name type="scientific">Fusarium sarcochroum</name>
    <dbReference type="NCBI Taxonomy" id="1208366"/>
    <lineage>
        <taxon>Eukaryota</taxon>
        <taxon>Fungi</taxon>
        <taxon>Dikarya</taxon>
        <taxon>Ascomycota</taxon>
        <taxon>Pezizomycotina</taxon>
        <taxon>Sordariomycetes</taxon>
        <taxon>Hypocreomycetidae</taxon>
        <taxon>Hypocreales</taxon>
        <taxon>Nectriaceae</taxon>
        <taxon>Fusarium</taxon>
        <taxon>Fusarium lateritium species complex</taxon>
    </lineage>
</organism>
<feature type="compositionally biased region" description="Basic and acidic residues" evidence="1">
    <location>
        <begin position="35"/>
        <end position="44"/>
    </location>
</feature>
<dbReference type="Proteomes" id="UP000622797">
    <property type="component" value="Unassembled WGS sequence"/>
</dbReference>
<feature type="region of interest" description="Disordered" evidence="1">
    <location>
        <begin position="35"/>
        <end position="152"/>
    </location>
</feature>